<organism evidence="1 2">
    <name type="scientific">Hyaloperonospora arabidopsidis (strain Emoy2)</name>
    <name type="common">Downy mildew agent</name>
    <name type="synonym">Peronospora arabidopsidis</name>
    <dbReference type="NCBI Taxonomy" id="559515"/>
    <lineage>
        <taxon>Eukaryota</taxon>
        <taxon>Sar</taxon>
        <taxon>Stramenopiles</taxon>
        <taxon>Oomycota</taxon>
        <taxon>Peronosporomycetes</taxon>
        <taxon>Peronosporales</taxon>
        <taxon>Peronosporaceae</taxon>
        <taxon>Hyaloperonospora</taxon>
    </lineage>
</organism>
<proteinExistence type="predicted"/>
<dbReference type="InParanoid" id="M4B244"/>
<dbReference type="EnsemblProtists" id="HpaT800341">
    <property type="protein sequence ID" value="HpaP800341"/>
    <property type="gene ID" value="HpaG800341"/>
</dbReference>
<dbReference type="HOGENOM" id="CLU_2836677_0_0_1"/>
<dbReference type="AlphaFoldDB" id="M4B244"/>
<reference evidence="1" key="2">
    <citation type="submission" date="2015-06" db="UniProtKB">
        <authorList>
            <consortium name="EnsemblProtists"/>
        </authorList>
    </citation>
    <scope>IDENTIFICATION</scope>
    <source>
        <strain evidence="1">Emoy2</strain>
    </source>
</reference>
<protein>
    <submittedName>
        <fullName evidence="1">Uncharacterized protein</fullName>
    </submittedName>
</protein>
<name>M4B244_HYAAE</name>
<reference evidence="2" key="1">
    <citation type="journal article" date="2010" name="Science">
        <title>Signatures of adaptation to obligate biotrophy in the Hyaloperonospora arabidopsidis genome.</title>
        <authorList>
            <person name="Baxter L."/>
            <person name="Tripathy S."/>
            <person name="Ishaque N."/>
            <person name="Boot N."/>
            <person name="Cabral A."/>
            <person name="Kemen E."/>
            <person name="Thines M."/>
            <person name="Ah-Fong A."/>
            <person name="Anderson R."/>
            <person name="Badejoko W."/>
            <person name="Bittner-Eddy P."/>
            <person name="Boore J.L."/>
            <person name="Chibucos M.C."/>
            <person name="Coates M."/>
            <person name="Dehal P."/>
            <person name="Delehaunty K."/>
            <person name="Dong S."/>
            <person name="Downton P."/>
            <person name="Dumas B."/>
            <person name="Fabro G."/>
            <person name="Fronick C."/>
            <person name="Fuerstenberg S.I."/>
            <person name="Fulton L."/>
            <person name="Gaulin E."/>
            <person name="Govers F."/>
            <person name="Hughes L."/>
            <person name="Humphray S."/>
            <person name="Jiang R.H."/>
            <person name="Judelson H."/>
            <person name="Kamoun S."/>
            <person name="Kyung K."/>
            <person name="Meijer H."/>
            <person name="Minx P."/>
            <person name="Morris P."/>
            <person name="Nelson J."/>
            <person name="Phuntumart V."/>
            <person name="Qutob D."/>
            <person name="Rehmany A."/>
            <person name="Rougon-Cardoso A."/>
            <person name="Ryden P."/>
            <person name="Torto-Alalibo T."/>
            <person name="Studholme D."/>
            <person name="Wang Y."/>
            <person name="Win J."/>
            <person name="Wood J."/>
            <person name="Clifton S.W."/>
            <person name="Rogers J."/>
            <person name="Van den Ackerveken G."/>
            <person name="Jones J.D."/>
            <person name="McDowell J.M."/>
            <person name="Beynon J."/>
            <person name="Tyler B.M."/>
        </authorList>
    </citation>
    <scope>NUCLEOTIDE SEQUENCE [LARGE SCALE GENOMIC DNA]</scope>
    <source>
        <strain evidence="2">Emoy2</strain>
    </source>
</reference>
<evidence type="ECO:0000313" key="1">
    <source>
        <dbReference type="EnsemblProtists" id="HpaP800341"/>
    </source>
</evidence>
<accession>M4B244</accession>
<dbReference type="VEuPathDB" id="FungiDB:HpaG800341"/>
<keyword evidence="2" id="KW-1185">Reference proteome</keyword>
<evidence type="ECO:0000313" key="2">
    <source>
        <dbReference type="Proteomes" id="UP000011713"/>
    </source>
</evidence>
<dbReference type="EMBL" id="JH597777">
    <property type="status" value="NOT_ANNOTATED_CDS"/>
    <property type="molecule type" value="Genomic_DNA"/>
</dbReference>
<dbReference type="Proteomes" id="UP000011713">
    <property type="component" value="Unassembled WGS sequence"/>
</dbReference>
<sequence>MKGHPTRPVLQLANKDWPVLNHAVSYRMLQLDRQWYTVSIYNWSWFCKVCIHLVLMMQFTRISFIG</sequence>